<comment type="caution">
    <text evidence="2">The sequence shown here is derived from an EMBL/GenBank/DDBJ whole genome shotgun (WGS) entry which is preliminary data.</text>
</comment>
<gene>
    <name evidence="2" type="ORF">L4923_18555</name>
</gene>
<keyword evidence="2" id="KW-0255">Endonuclease</keyword>
<evidence type="ECO:0000313" key="3">
    <source>
        <dbReference type="Proteomes" id="UP001201701"/>
    </source>
</evidence>
<keyword evidence="2" id="KW-0378">Hydrolase</keyword>
<dbReference type="InterPro" id="IPR003615">
    <property type="entry name" value="HNH_nuc"/>
</dbReference>
<dbReference type="GO" id="GO:0004519">
    <property type="term" value="F:endonuclease activity"/>
    <property type="evidence" value="ECO:0007669"/>
    <property type="project" value="UniProtKB-KW"/>
</dbReference>
<reference evidence="2 3" key="1">
    <citation type="submission" date="2022-02" db="EMBL/GenBank/DDBJ databases">
        <title>Draft genome sequence of Mezorhizobium retamae strain IRAMC:0171 isolated from Retama raetam nodules.</title>
        <authorList>
            <person name="Bengaied R."/>
            <person name="Sbissi I."/>
            <person name="Huber K."/>
            <person name="Ghodbane F."/>
            <person name="Nouioui I."/>
            <person name="Tarhouni M."/>
            <person name="Gtari M."/>
        </authorList>
    </citation>
    <scope>NUCLEOTIDE SEQUENCE [LARGE SCALE GENOMIC DNA]</scope>
    <source>
        <strain evidence="2 3">IRAMC:0171</strain>
    </source>
</reference>
<proteinExistence type="predicted"/>
<sequence length="164" mass="18827">MTLTQQRLKDVMHYDPETGLFTWRVTLSNRAKAGTTVGSDDGRGYIVIRLDKRRYYAHRLAFLYMTGEWPPHLVDHEDLNPSNNRWKNIRPATFRQNMCNQSLRSDNSLKLKGVYEQQAGKFIATIHLGGRKKKHLGTFADPQMAHDAYIKAANDTFGEFARAA</sequence>
<evidence type="ECO:0000259" key="1">
    <source>
        <dbReference type="Pfam" id="PF13392"/>
    </source>
</evidence>
<dbReference type="Proteomes" id="UP001201701">
    <property type="component" value="Unassembled WGS sequence"/>
</dbReference>
<evidence type="ECO:0000313" key="2">
    <source>
        <dbReference type="EMBL" id="MCG7507033.1"/>
    </source>
</evidence>
<organism evidence="2 3">
    <name type="scientific">Mesorhizobium retamae</name>
    <dbReference type="NCBI Taxonomy" id="2912854"/>
    <lineage>
        <taxon>Bacteria</taxon>
        <taxon>Pseudomonadati</taxon>
        <taxon>Pseudomonadota</taxon>
        <taxon>Alphaproteobacteria</taxon>
        <taxon>Hyphomicrobiales</taxon>
        <taxon>Phyllobacteriaceae</taxon>
        <taxon>Mesorhizobium</taxon>
    </lineage>
</organism>
<keyword evidence="3" id="KW-1185">Reference proteome</keyword>
<name>A0ABS9QHW9_9HYPH</name>
<feature type="domain" description="HNH nuclease" evidence="1">
    <location>
        <begin position="55"/>
        <end position="98"/>
    </location>
</feature>
<keyword evidence="2" id="KW-0540">Nuclease</keyword>
<dbReference type="InterPro" id="IPR036955">
    <property type="entry name" value="AP2/ERF_dom_sf"/>
</dbReference>
<dbReference type="SUPFAM" id="SSF54171">
    <property type="entry name" value="DNA-binding domain"/>
    <property type="match status" value="1"/>
</dbReference>
<dbReference type="InterPro" id="IPR016177">
    <property type="entry name" value="DNA-bd_dom_sf"/>
</dbReference>
<dbReference type="Gene3D" id="3.30.730.10">
    <property type="entry name" value="AP2/ERF domain"/>
    <property type="match status" value="1"/>
</dbReference>
<protein>
    <submittedName>
        <fullName evidence="2">HNH endonuclease</fullName>
    </submittedName>
</protein>
<dbReference type="EMBL" id="JAKREW010000020">
    <property type="protein sequence ID" value="MCG7507033.1"/>
    <property type="molecule type" value="Genomic_DNA"/>
</dbReference>
<dbReference type="RefSeq" id="WP_239367789.1">
    <property type="nucleotide sequence ID" value="NZ_JAKREW010000020.1"/>
</dbReference>
<dbReference type="Gene3D" id="3.90.75.20">
    <property type="match status" value="1"/>
</dbReference>
<dbReference type="SUPFAM" id="SSF54060">
    <property type="entry name" value="His-Me finger endonucleases"/>
    <property type="match status" value="1"/>
</dbReference>
<dbReference type="Pfam" id="PF13392">
    <property type="entry name" value="HNH_3"/>
    <property type="match status" value="1"/>
</dbReference>
<dbReference type="InterPro" id="IPR044925">
    <property type="entry name" value="His-Me_finger_sf"/>
</dbReference>
<accession>A0ABS9QHW9</accession>